<sequence>MKIALLITTLMISNIYANPLQDAIDKAPPYSTIKLSNGLYIGDIVIDKPLSIVGVDSAVIISGQSKGSVVTIRSSGVKLHNLTIRDSGKRMENIDSAIAMKRVERCSITHCRLKDVLYGIDADMIRESNITDNYITSYHQDISMRGDALKIWYSHHNNIERNHIELSRDVTLTYSNDNTIRDNYFSNSRFGIHISYSSGNVVDGNRFEFNSVGVLLMGAKDTNLTSNHILSSKGAAGIGVTILGASNLKVEDNLISYNAKGIYIDSKAHEEGMQRYITANMISHNKEAIHFHQAIKNNTITHNNIYGNIDDIIKDTKGGITNLNTIEYNYWDRYEGFDRDGDGIGDSTHRVYQYVDQLWHYNHKLKFFYATPILSLINFLTKLAPFIEPTLLLEDEKPLMEMSKKSQ</sequence>
<dbReference type="InterPro" id="IPR012334">
    <property type="entry name" value="Pectin_lyas_fold"/>
</dbReference>
<organism evidence="5">
    <name type="scientific">hydrothermal vent metagenome</name>
    <dbReference type="NCBI Taxonomy" id="652676"/>
    <lineage>
        <taxon>unclassified sequences</taxon>
        <taxon>metagenomes</taxon>
        <taxon>ecological metagenomes</taxon>
    </lineage>
</organism>
<gene>
    <name evidence="5" type="ORF">MNB_SV-6-1046</name>
</gene>
<dbReference type="SMART" id="SM00710">
    <property type="entry name" value="PbH1"/>
    <property type="match status" value="8"/>
</dbReference>
<dbReference type="InterPro" id="IPR051550">
    <property type="entry name" value="SCF-Subunits/Alg-Epimerases"/>
</dbReference>
<dbReference type="EMBL" id="FPHC01000017">
    <property type="protein sequence ID" value="SFV50945.1"/>
    <property type="molecule type" value="Genomic_DNA"/>
</dbReference>
<dbReference type="SUPFAM" id="SSF51126">
    <property type="entry name" value="Pectin lyase-like"/>
    <property type="match status" value="1"/>
</dbReference>
<dbReference type="InterPro" id="IPR006626">
    <property type="entry name" value="PbH1"/>
</dbReference>
<evidence type="ECO:0000313" key="5">
    <source>
        <dbReference type="EMBL" id="SFV50945.1"/>
    </source>
</evidence>
<proteinExistence type="predicted"/>
<dbReference type="AlphaFoldDB" id="A0A1W1BBU8"/>
<comment type="pathway">
    <text evidence="1">Protein modification; protein ubiquitination.</text>
</comment>
<dbReference type="InterPro" id="IPR022441">
    <property type="entry name" value="Para_beta_helix_rpt-2"/>
</dbReference>
<feature type="domain" description="Periplasmic copper-binding protein NosD beta helix" evidence="4">
    <location>
        <begin position="132"/>
        <end position="336"/>
    </location>
</feature>
<evidence type="ECO:0000256" key="2">
    <source>
        <dbReference type="ARBA" id="ARBA00022737"/>
    </source>
</evidence>
<dbReference type="InterPro" id="IPR007742">
    <property type="entry name" value="NosD_dom"/>
</dbReference>
<dbReference type="InterPro" id="IPR026464">
    <property type="entry name" value="NosD_copper_fam"/>
</dbReference>
<dbReference type="Pfam" id="PF05048">
    <property type="entry name" value="NosD"/>
    <property type="match status" value="1"/>
</dbReference>
<accession>A0A1W1BBU8</accession>
<dbReference type="NCBIfam" id="TIGR04247">
    <property type="entry name" value="NosD_copper_fam"/>
    <property type="match status" value="1"/>
</dbReference>
<evidence type="ECO:0000256" key="1">
    <source>
        <dbReference type="ARBA" id="ARBA00004906"/>
    </source>
</evidence>
<name>A0A1W1BBU8_9ZZZZ</name>
<evidence type="ECO:0000256" key="3">
    <source>
        <dbReference type="ARBA" id="ARBA00022786"/>
    </source>
</evidence>
<dbReference type="NCBIfam" id="TIGR03804">
    <property type="entry name" value="para_beta_helix"/>
    <property type="match status" value="1"/>
</dbReference>
<evidence type="ECO:0000259" key="4">
    <source>
        <dbReference type="Pfam" id="PF05048"/>
    </source>
</evidence>
<dbReference type="GO" id="GO:0006511">
    <property type="term" value="P:ubiquitin-dependent protein catabolic process"/>
    <property type="evidence" value="ECO:0007669"/>
    <property type="project" value="TreeGrafter"/>
</dbReference>
<dbReference type="PANTHER" id="PTHR22990">
    <property type="entry name" value="F-BOX ONLY PROTEIN"/>
    <property type="match status" value="1"/>
</dbReference>
<keyword evidence="2" id="KW-0677">Repeat</keyword>
<keyword evidence="3" id="KW-0833">Ubl conjugation pathway</keyword>
<dbReference type="Gene3D" id="2.160.20.10">
    <property type="entry name" value="Single-stranded right-handed beta-helix, Pectin lyase-like"/>
    <property type="match status" value="1"/>
</dbReference>
<reference evidence="5" key="1">
    <citation type="submission" date="2016-10" db="EMBL/GenBank/DDBJ databases">
        <authorList>
            <person name="de Groot N.N."/>
        </authorList>
    </citation>
    <scope>NUCLEOTIDE SEQUENCE</scope>
</reference>
<dbReference type="PANTHER" id="PTHR22990:SF15">
    <property type="entry name" value="F-BOX ONLY PROTEIN 10"/>
    <property type="match status" value="1"/>
</dbReference>
<dbReference type="GO" id="GO:0042981">
    <property type="term" value="P:regulation of apoptotic process"/>
    <property type="evidence" value="ECO:0007669"/>
    <property type="project" value="TreeGrafter"/>
</dbReference>
<protein>
    <submittedName>
        <fullName evidence="5">Nitrous oxide reductase maturation protein NosD</fullName>
    </submittedName>
</protein>
<dbReference type="InterPro" id="IPR011050">
    <property type="entry name" value="Pectin_lyase_fold/virulence"/>
</dbReference>